<dbReference type="PIRSF" id="PIRSF039096">
    <property type="entry name" value="p16-ARC"/>
    <property type="match status" value="1"/>
</dbReference>
<dbReference type="Pfam" id="PF04699">
    <property type="entry name" value="P16-Arc"/>
    <property type="match status" value="1"/>
</dbReference>
<organism evidence="8 9">
    <name type="scientific">Candida glabrata</name>
    <name type="common">Yeast</name>
    <name type="synonym">Torulopsis glabrata</name>
    <dbReference type="NCBI Taxonomy" id="5478"/>
    <lineage>
        <taxon>Eukaryota</taxon>
        <taxon>Fungi</taxon>
        <taxon>Dikarya</taxon>
        <taxon>Ascomycota</taxon>
        <taxon>Saccharomycotina</taxon>
        <taxon>Saccharomycetes</taxon>
        <taxon>Saccharomycetales</taxon>
        <taxon>Saccharomycetaceae</taxon>
        <taxon>Nakaseomyces</taxon>
    </lineage>
</organism>
<gene>
    <name evidence="8" type="ORF">AO440_004392</name>
</gene>
<dbReference type="Gene3D" id="1.25.40.190">
    <property type="entry name" value="Actin-related protein 2/3 complex subunit 5"/>
    <property type="match status" value="1"/>
</dbReference>
<evidence type="ECO:0000256" key="7">
    <source>
        <dbReference type="RuleBase" id="RU004301"/>
    </source>
</evidence>
<dbReference type="GO" id="GO:0044396">
    <property type="term" value="P:actin cortical patch organization"/>
    <property type="evidence" value="ECO:0007669"/>
    <property type="project" value="EnsemblFungi"/>
</dbReference>
<dbReference type="VEuPathDB" id="FungiDB:CAGL0M12595g"/>
<dbReference type="GO" id="GO:0030833">
    <property type="term" value="P:regulation of actin filament polymerization"/>
    <property type="evidence" value="ECO:0007669"/>
    <property type="project" value="InterPro"/>
</dbReference>
<dbReference type="OrthoDB" id="195498at2759"/>
<dbReference type="OMA" id="GMGCIMR"/>
<dbReference type="InterPro" id="IPR036743">
    <property type="entry name" value="ARPC5_sf"/>
</dbReference>
<dbReference type="GO" id="GO:0030674">
    <property type="term" value="F:protein-macromolecule adaptor activity"/>
    <property type="evidence" value="ECO:0007669"/>
    <property type="project" value="EnsemblFungi"/>
</dbReference>
<comment type="function">
    <text evidence="7">Functions as component of the Arp2/3 complex which is involved in regulation of actin polymerization and together with an activating nucleation-promoting factor (NPF) mediates the formation of branched actin networks. Arp2/3 complex plays a critical role in the control of cell morphogenesis via the modulation of cell polarity development.</text>
</comment>
<sequence>MADWRRIDIDAFDPESGRLKPEDLVPPYDTPAVGVQEIQGRVGQLRSMASSGDIAGAVQLITSDPPYNSDEATKKTYLLAVLEALGQVKTMDIANIVGQLNDSQVDVLVKYLYKGMSVPEGQKQGGILLAWLEKITQTNGVKPIVHFISDRRTV</sequence>
<evidence type="ECO:0000313" key="9">
    <source>
        <dbReference type="Proteomes" id="UP000054886"/>
    </source>
</evidence>
<dbReference type="SUPFAM" id="SSF69103">
    <property type="entry name" value="Arp2/3 complex 16 kDa subunit ARPC5"/>
    <property type="match status" value="1"/>
</dbReference>
<proteinExistence type="inferred from homology"/>
<dbReference type="PANTHER" id="PTHR12644">
    <property type="entry name" value="ARP2/3 COMPLEX 16 KD SUBUNIT P16-ARC"/>
    <property type="match status" value="1"/>
</dbReference>
<comment type="subcellular location">
    <subcellularLocation>
        <location evidence="1">Cytoplasm</location>
        <location evidence="1">Cytoskeleton</location>
    </subcellularLocation>
</comment>
<dbReference type="GO" id="GO:0005885">
    <property type="term" value="C:Arp2/3 protein complex"/>
    <property type="evidence" value="ECO:0007669"/>
    <property type="project" value="EnsemblFungi"/>
</dbReference>
<dbReference type="GO" id="GO:0034314">
    <property type="term" value="P:Arp2/3 complex-mediated actin nucleation"/>
    <property type="evidence" value="ECO:0007669"/>
    <property type="project" value="InterPro"/>
</dbReference>
<dbReference type="VEuPathDB" id="FungiDB:GW608_M12507"/>
<evidence type="ECO:0000256" key="6">
    <source>
        <dbReference type="ARBA" id="ARBA00060329"/>
    </source>
</evidence>
<accession>A0A0W0DPV4</accession>
<evidence type="ECO:0000256" key="3">
    <source>
        <dbReference type="ARBA" id="ARBA00022490"/>
    </source>
</evidence>
<dbReference type="AlphaFoldDB" id="A0A0W0DPV4"/>
<comment type="similarity">
    <text evidence="2 7">Belongs to the ARPC5 family.</text>
</comment>
<dbReference type="VEuPathDB" id="FungiDB:GWK60_M12507"/>
<dbReference type="VEuPathDB" id="FungiDB:B1J91_M12595g"/>
<dbReference type="Proteomes" id="UP000054886">
    <property type="component" value="Unassembled WGS sequence"/>
</dbReference>
<dbReference type="EMBL" id="LLZZ01000161">
    <property type="protein sequence ID" value="KTA97351.1"/>
    <property type="molecule type" value="Genomic_DNA"/>
</dbReference>
<evidence type="ECO:0000256" key="1">
    <source>
        <dbReference type="ARBA" id="ARBA00004245"/>
    </source>
</evidence>
<dbReference type="VEuPathDB" id="FungiDB:GVI51_M12551"/>
<reference evidence="8 9" key="1">
    <citation type="submission" date="2015-10" db="EMBL/GenBank/DDBJ databases">
        <title>Draft genomes sequences of Candida glabrata isolates 1A, 1B, 2A, 2B, 3A and 3B.</title>
        <authorList>
            <person name="Haavelsrud O.E."/>
            <person name="Gaustad P."/>
        </authorList>
    </citation>
    <scope>NUCLEOTIDE SEQUENCE [LARGE SCALE GENOMIC DNA]</scope>
    <source>
        <strain evidence="8">910700640</strain>
    </source>
</reference>
<protein>
    <recommendedName>
        <fullName evidence="5 7">Actin-related protein 2/3 complex subunit 5</fullName>
    </recommendedName>
</protein>
<dbReference type="GO" id="GO:0003729">
    <property type="term" value="F:mRNA binding"/>
    <property type="evidence" value="ECO:0007669"/>
    <property type="project" value="EnsemblFungi"/>
</dbReference>
<keyword evidence="3" id="KW-0963">Cytoplasm</keyword>
<dbReference type="PhylomeDB" id="A0A0W0DPV4"/>
<dbReference type="FunFam" id="1.25.40.190:FF:000003">
    <property type="entry name" value="Actin-related protein 2/3 complex subunit 5"/>
    <property type="match status" value="1"/>
</dbReference>
<evidence type="ECO:0000313" key="8">
    <source>
        <dbReference type="EMBL" id="KTA97351.1"/>
    </source>
</evidence>
<dbReference type="GO" id="GO:0000001">
    <property type="term" value="P:mitochondrion inheritance"/>
    <property type="evidence" value="ECO:0007669"/>
    <property type="project" value="EnsemblFungi"/>
</dbReference>
<evidence type="ECO:0000256" key="4">
    <source>
        <dbReference type="ARBA" id="ARBA00023212"/>
    </source>
</evidence>
<evidence type="ECO:0000256" key="5">
    <source>
        <dbReference type="ARBA" id="ARBA00040214"/>
    </source>
</evidence>
<evidence type="ECO:0000256" key="2">
    <source>
        <dbReference type="ARBA" id="ARBA00006084"/>
    </source>
</evidence>
<name>A0A0W0DPV4_CANGB</name>
<comment type="function">
    <text evidence="6">Functions as a component of the Arp2/3 complex which is involved in regulation of actin polymerization and together with an activating nucleation-promoting factor (NPF) mediates the formation of branched actin networks.</text>
</comment>
<comment type="caution">
    <text evidence="8">The sequence shown here is derived from an EMBL/GenBank/DDBJ whole genome shotgun (WGS) entry which is preliminary data.</text>
</comment>
<keyword evidence="4 7" id="KW-0206">Cytoskeleton</keyword>
<dbReference type="InterPro" id="IPR006789">
    <property type="entry name" value="ARPC5"/>
</dbReference>